<dbReference type="SMART" id="SM00382">
    <property type="entry name" value="AAA"/>
    <property type="match status" value="1"/>
</dbReference>
<dbReference type="EMBL" id="FN668650">
    <property type="protein sequence ID" value="CBK22768.2"/>
    <property type="molecule type" value="Genomic_DNA"/>
</dbReference>
<keyword evidence="7" id="KW-1185">Reference proteome</keyword>
<evidence type="ECO:0000256" key="3">
    <source>
        <dbReference type="ARBA" id="ARBA00022840"/>
    </source>
</evidence>
<comment type="similarity">
    <text evidence="4">Belongs to the AAA ATPase family.</text>
</comment>
<dbReference type="FunFam" id="1.10.8.60:FF:000178">
    <property type="entry name" value="CDC48/VCP homolog, AAA superfamily"/>
    <property type="match status" value="1"/>
</dbReference>
<keyword evidence="1" id="KW-0677">Repeat</keyword>
<dbReference type="GO" id="GO:0005737">
    <property type="term" value="C:cytoplasm"/>
    <property type="evidence" value="ECO:0007669"/>
    <property type="project" value="TreeGrafter"/>
</dbReference>
<dbReference type="PANTHER" id="PTHR23077:SF27">
    <property type="entry name" value="ATPASE FAMILY GENE 2 PROTEIN HOMOLOG A"/>
    <property type="match status" value="1"/>
</dbReference>
<dbReference type="InterPro" id="IPR027417">
    <property type="entry name" value="P-loop_NTPase"/>
</dbReference>
<gene>
    <name evidence="6" type="ORF">GSBLH_T00002842001</name>
</gene>
<evidence type="ECO:0000256" key="1">
    <source>
        <dbReference type="ARBA" id="ARBA00022737"/>
    </source>
</evidence>
<accession>D8M345</accession>
<dbReference type="PANTHER" id="PTHR23077">
    <property type="entry name" value="AAA-FAMILY ATPASE"/>
    <property type="match status" value="1"/>
</dbReference>
<name>D8M345_BLAHO</name>
<dbReference type="InterPro" id="IPR050168">
    <property type="entry name" value="AAA_ATPase_domain"/>
</dbReference>
<dbReference type="GO" id="GO:0005524">
    <property type="term" value="F:ATP binding"/>
    <property type="evidence" value="ECO:0007669"/>
    <property type="project" value="UniProtKB-KW"/>
</dbReference>
<reference evidence="6" key="1">
    <citation type="submission" date="2010-02" db="EMBL/GenBank/DDBJ databases">
        <title>Sequencing and annotation of the Blastocystis hominis genome.</title>
        <authorList>
            <person name="Wincker P."/>
        </authorList>
    </citation>
    <scope>NUCLEOTIDE SEQUENCE</scope>
    <source>
        <strain evidence="6">Singapore isolate B</strain>
    </source>
</reference>
<proteinExistence type="inferred from homology"/>
<dbReference type="Gene3D" id="1.10.8.60">
    <property type="match status" value="1"/>
</dbReference>
<feature type="domain" description="AAA+ ATPase" evidence="5">
    <location>
        <begin position="124"/>
        <end position="259"/>
    </location>
</feature>
<dbReference type="SUPFAM" id="SSF52540">
    <property type="entry name" value="P-loop containing nucleoside triphosphate hydrolases"/>
    <property type="match status" value="1"/>
</dbReference>
<dbReference type="GO" id="GO:0016887">
    <property type="term" value="F:ATP hydrolysis activity"/>
    <property type="evidence" value="ECO:0007669"/>
    <property type="project" value="InterPro"/>
</dbReference>
<dbReference type="RefSeq" id="XP_012896816.1">
    <property type="nucleotide sequence ID" value="XM_013041362.1"/>
</dbReference>
<dbReference type="InParanoid" id="D8M345"/>
<protein>
    <recommendedName>
        <fullName evidence="5">AAA+ ATPase domain-containing protein</fullName>
    </recommendedName>
</protein>
<evidence type="ECO:0000313" key="6">
    <source>
        <dbReference type="EMBL" id="CBK22768.2"/>
    </source>
</evidence>
<dbReference type="OrthoDB" id="27435at2759"/>
<dbReference type="CDD" id="cd19511">
    <property type="entry name" value="RecA-like_CDC48_r2-like"/>
    <property type="match status" value="1"/>
</dbReference>
<dbReference type="InterPro" id="IPR003593">
    <property type="entry name" value="AAA+_ATPase"/>
</dbReference>
<keyword evidence="2 4" id="KW-0547">Nucleotide-binding</keyword>
<evidence type="ECO:0000256" key="4">
    <source>
        <dbReference type="RuleBase" id="RU003651"/>
    </source>
</evidence>
<dbReference type="Pfam" id="PF00004">
    <property type="entry name" value="AAA"/>
    <property type="match status" value="1"/>
</dbReference>
<evidence type="ECO:0000256" key="2">
    <source>
        <dbReference type="ARBA" id="ARBA00022741"/>
    </source>
</evidence>
<evidence type="ECO:0000259" key="5">
    <source>
        <dbReference type="SMART" id="SM00382"/>
    </source>
</evidence>
<dbReference type="AlphaFoldDB" id="D8M345"/>
<evidence type="ECO:0000313" key="7">
    <source>
        <dbReference type="Proteomes" id="UP000008312"/>
    </source>
</evidence>
<dbReference type="FunFam" id="3.40.50.300:FF:000018">
    <property type="entry name" value="Cell division control 48"/>
    <property type="match status" value="1"/>
</dbReference>
<organism evidence="6">
    <name type="scientific">Blastocystis hominis</name>
    <dbReference type="NCBI Taxonomy" id="12968"/>
    <lineage>
        <taxon>Eukaryota</taxon>
        <taxon>Sar</taxon>
        <taxon>Stramenopiles</taxon>
        <taxon>Bigyra</taxon>
        <taxon>Opalozoa</taxon>
        <taxon>Opalinata</taxon>
        <taxon>Blastocystidae</taxon>
        <taxon>Blastocystis</taxon>
    </lineage>
</organism>
<dbReference type="Pfam" id="PF17862">
    <property type="entry name" value="AAA_lid_3"/>
    <property type="match status" value="1"/>
</dbReference>
<keyword evidence="3 4" id="KW-0067">ATP-binding</keyword>
<dbReference type="InterPro" id="IPR003960">
    <property type="entry name" value="ATPase_AAA_CS"/>
</dbReference>
<dbReference type="InterPro" id="IPR003959">
    <property type="entry name" value="ATPase_AAA_core"/>
</dbReference>
<dbReference type="InterPro" id="IPR041569">
    <property type="entry name" value="AAA_lid_3"/>
</dbReference>
<dbReference type="Gene3D" id="3.40.50.300">
    <property type="entry name" value="P-loop containing nucleotide triphosphate hydrolases"/>
    <property type="match status" value="1"/>
</dbReference>
<dbReference type="Proteomes" id="UP000008312">
    <property type="component" value="Unassembled WGS sequence"/>
</dbReference>
<dbReference type="OMA" id="VASECKL"/>
<dbReference type="PROSITE" id="PS00674">
    <property type="entry name" value="AAA"/>
    <property type="match status" value="1"/>
</dbReference>
<sequence>MCRIRWGKRTATTSPTTRTASQAPICGFFSPNPLSTDSTSSKPMIMSMNMMIIMMIMMMQRDFSSVLAVLPRIRPSALREVSISSPNVHWRQIGGLEPVKARLRELLEWPLRFTAQFARFHVSPPKGVLLYGPPGCSKTLLAKAVATEANMNFISVKGPELYSKYVGESEQAVAAVFRKARLSSPCVIFFDEIDAFAVDSRGSSGVTERVVSQFLTELDGIHALKRVLVIAATNRPDLLDPALLRPGRLDTHIFLGLPDVEARRKILEVHLEKVPCDDDVDAQEIAERTEGYSGAELAAVCSDACLTTLSENKDAEKVDQKHLRLALEHVKARTNPELLKLYIEFNEKGKAK</sequence>
<dbReference type="GeneID" id="24919980"/>